<comment type="subcellular location">
    <subcellularLocation>
        <location evidence="1">Membrane</location>
        <topology evidence="1">Multi-pass membrane protein</topology>
    </subcellularLocation>
</comment>
<comment type="caution">
    <text evidence="8">Lacks conserved residue(s) required for the propagation of feature annotation.</text>
</comment>
<evidence type="ECO:0000256" key="1">
    <source>
        <dbReference type="ARBA" id="ARBA00004141"/>
    </source>
</evidence>
<evidence type="ECO:0000256" key="8">
    <source>
        <dbReference type="PROSITE-ProRule" id="PRU00152"/>
    </source>
</evidence>
<dbReference type="PANTHER" id="PTHR10877">
    <property type="entry name" value="POLYCYSTIN FAMILY MEMBER"/>
    <property type="match status" value="1"/>
</dbReference>
<feature type="domain" description="GAIN-B" evidence="12">
    <location>
        <begin position="37"/>
        <end position="204"/>
    </location>
</feature>
<evidence type="ECO:0000313" key="13">
    <source>
        <dbReference type="EMBL" id="KAF0300768.1"/>
    </source>
</evidence>
<keyword evidence="14" id="KW-1185">Reference proteome</keyword>
<evidence type="ECO:0000259" key="12">
    <source>
        <dbReference type="PROSITE" id="PS50221"/>
    </source>
</evidence>
<comment type="caution">
    <text evidence="13">The sequence shown here is derived from an EMBL/GenBank/DDBJ whole genome shotgun (WGS) entry which is preliminary data.</text>
</comment>
<dbReference type="InterPro" id="IPR013122">
    <property type="entry name" value="PKD1_2_channel"/>
</dbReference>
<dbReference type="InterPro" id="IPR046791">
    <property type="entry name" value="Polycystin_dom"/>
</dbReference>
<dbReference type="InterPro" id="IPR036392">
    <property type="entry name" value="PLAT/LH2_dom_sf"/>
</dbReference>
<feature type="transmembrane region" description="Helical" evidence="10">
    <location>
        <begin position="386"/>
        <end position="407"/>
    </location>
</feature>
<name>A0A6A4WFG8_AMPAM</name>
<dbReference type="InterPro" id="IPR000434">
    <property type="entry name" value="PC1"/>
</dbReference>
<accession>A0A6A4WFG8</accession>
<evidence type="ECO:0000256" key="2">
    <source>
        <dbReference type="ARBA" id="ARBA00007200"/>
    </source>
</evidence>
<comment type="similarity">
    <text evidence="2">Belongs to the polycystin family.</text>
</comment>
<feature type="transmembrane region" description="Helical" evidence="10">
    <location>
        <begin position="487"/>
        <end position="509"/>
    </location>
</feature>
<dbReference type="Pfam" id="PF01477">
    <property type="entry name" value="PLAT"/>
    <property type="match status" value="1"/>
</dbReference>
<evidence type="ECO:0000256" key="4">
    <source>
        <dbReference type="ARBA" id="ARBA00022729"/>
    </source>
</evidence>
<keyword evidence="6 10" id="KW-0472">Membrane</keyword>
<dbReference type="InterPro" id="IPR051223">
    <property type="entry name" value="Polycystin"/>
</dbReference>
<dbReference type="Pfam" id="PF01825">
    <property type="entry name" value="GPS"/>
    <property type="match status" value="1"/>
</dbReference>
<feature type="transmembrane region" description="Helical" evidence="10">
    <location>
        <begin position="456"/>
        <end position="475"/>
    </location>
</feature>
<dbReference type="Pfam" id="PF20519">
    <property type="entry name" value="Polycystin_dom"/>
    <property type="match status" value="1"/>
</dbReference>
<evidence type="ECO:0000256" key="5">
    <source>
        <dbReference type="ARBA" id="ARBA00022989"/>
    </source>
</evidence>
<organism evidence="13 14">
    <name type="scientific">Amphibalanus amphitrite</name>
    <name type="common">Striped barnacle</name>
    <name type="synonym">Balanus amphitrite</name>
    <dbReference type="NCBI Taxonomy" id="1232801"/>
    <lineage>
        <taxon>Eukaryota</taxon>
        <taxon>Metazoa</taxon>
        <taxon>Ecdysozoa</taxon>
        <taxon>Arthropoda</taxon>
        <taxon>Crustacea</taxon>
        <taxon>Multicrustacea</taxon>
        <taxon>Cirripedia</taxon>
        <taxon>Thoracica</taxon>
        <taxon>Thoracicalcarea</taxon>
        <taxon>Balanomorpha</taxon>
        <taxon>Balanoidea</taxon>
        <taxon>Balanidae</taxon>
        <taxon>Amphibalaninae</taxon>
        <taxon>Amphibalanus</taxon>
    </lineage>
</organism>
<dbReference type="PRINTS" id="PR00500">
    <property type="entry name" value="POLYCYSTIN1"/>
</dbReference>
<feature type="domain" description="PLAT" evidence="11">
    <location>
        <begin position="221"/>
        <end position="340"/>
    </location>
</feature>
<dbReference type="PROSITE" id="PS50221">
    <property type="entry name" value="GAIN_B"/>
    <property type="match status" value="1"/>
</dbReference>
<evidence type="ECO:0000256" key="10">
    <source>
        <dbReference type="SAM" id="Phobius"/>
    </source>
</evidence>
<dbReference type="Proteomes" id="UP000440578">
    <property type="component" value="Unassembled WGS sequence"/>
</dbReference>
<evidence type="ECO:0000256" key="7">
    <source>
        <dbReference type="ARBA" id="ARBA00023157"/>
    </source>
</evidence>
<dbReference type="Gene3D" id="2.60.60.20">
    <property type="entry name" value="PLAT/LH2 domain"/>
    <property type="match status" value="1"/>
</dbReference>
<proteinExistence type="inferred from homology"/>
<dbReference type="InterPro" id="IPR000203">
    <property type="entry name" value="GPS"/>
</dbReference>
<dbReference type="GO" id="GO:0050982">
    <property type="term" value="P:detection of mechanical stimulus"/>
    <property type="evidence" value="ECO:0007669"/>
    <property type="project" value="TreeGrafter"/>
</dbReference>
<evidence type="ECO:0000259" key="11">
    <source>
        <dbReference type="PROSITE" id="PS50095"/>
    </source>
</evidence>
<feature type="transmembrane region" description="Helical" evidence="10">
    <location>
        <begin position="932"/>
        <end position="957"/>
    </location>
</feature>
<evidence type="ECO:0000256" key="9">
    <source>
        <dbReference type="SAM" id="MobiDB-lite"/>
    </source>
</evidence>
<gene>
    <name evidence="13" type="primary">Pkd1l2_8</name>
    <name evidence="13" type="ORF">FJT64_003277</name>
</gene>
<dbReference type="SUPFAM" id="SSF49723">
    <property type="entry name" value="Lipase/lipooxygenase domain (PLAT/LH2 domain)"/>
    <property type="match status" value="1"/>
</dbReference>
<evidence type="ECO:0000256" key="3">
    <source>
        <dbReference type="ARBA" id="ARBA00022692"/>
    </source>
</evidence>
<evidence type="ECO:0000313" key="14">
    <source>
        <dbReference type="Proteomes" id="UP000440578"/>
    </source>
</evidence>
<dbReference type="PANTHER" id="PTHR10877:SF150">
    <property type="entry name" value="REJ DOMAIN-CONTAINING PROTEIN"/>
    <property type="match status" value="1"/>
</dbReference>
<dbReference type="GO" id="GO:0016020">
    <property type="term" value="C:membrane"/>
    <property type="evidence" value="ECO:0007669"/>
    <property type="project" value="UniProtKB-SubCell"/>
</dbReference>
<dbReference type="SMART" id="SM00308">
    <property type="entry name" value="LH2"/>
    <property type="match status" value="1"/>
</dbReference>
<dbReference type="FunFam" id="1.10.287.70:FF:000086">
    <property type="entry name" value="Polycystic kidney disease 2"/>
    <property type="match status" value="1"/>
</dbReference>
<dbReference type="InterPro" id="IPR057244">
    <property type="entry name" value="GAIN_B"/>
</dbReference>
<feature type="transmembrane region" description="Helical" evidence="10">
    <location>
        <begin position="427"/>
        <end position="449"/>
    </location>
</feature>
<protein>
    <submittedName>
        <fullName evidence="13">Polycystic kidney disease protein 1-like 2</fullName>
    </submittedName>
</protein>
<feature type="transmembrane region" description="Helical" evidence="10">
    <location>
        <begin position="871"/>
        <end position="896"/>
    </location>
</feature>
<dbReference type="OrthoDB" id="6366166at2759"/>
<dbReference type="EMBL" id="VIIS01001237">
    <property type="protein sequence ID" value="KAF0300768.1"/>
    <property type="molecule type" value="Genomic_DNA"/>
</dbReference>
<dbReference type="SMART" id="SM00303">
    <property type="entry name" value="GPS"/>
    <property type="match status" value="1"/>
</dbReference>
<keyword evidence="7" id="KW-1015">Disulfide bond</keyword>
<keyword evidence="3 10" id="KW-0812">Transmembrane</keyword>
<keyword evidence="5 10" id="KW-1133">Transmembrane helix</keyword>
<dbReference type="AlphaFoldDB" id="A0A6A4WFG8"/>
<feature type="compositionally biased region" description="Polar residues" evidence="9">
    <location>
        <begin position="17"/>
        <end position="30"/>
    </location>
</feature>
<dbReference type="InterPro" id="IPR046338">
    <property type="entry name" value="GAIN_dom_sf"/>
</dbReference>
<dbReference type="Pfam" id="PF08016">
    <property type="entry name" value="PKD_channel"/>
    <property type="match status" value="1"/>
</dbReference>
<evidence type="ECO:0000256" key="6">
    <source>
        <dbReference type="ARBA" id="ARBA00023136"/>
    </source>
</evidence>
<dbReference type="Gene3D" id="2.60.220.50">
    <property type="match status" value="1"/>
</dbReference>
<dbReference type="PROSITE" id="PS50095">
    <property type="entry name" value="PLAT"/>
    <property type="match status" value="1"/>
</dbReference>
<feature type="region of interest" description="Disordered" evidence="9">
    <location>
        <begin position="1"/>
        <end position="36"/>
    </location>
</feature>
<reference evidence="13 14" key="1">
    <citation type="submission" date="2019-07" db="EMBL/GenBank/DDBJ databases">
        <title>Draft genome assembly of a fouling barnacle, Amphibalanus amphitrite (Darwin, 1854): The first reference genome for Thecostraca.</title>
        <authorList>
            <person name="Kim W."/>
        </authorList>
    </citation>
    <scope>NUCLEOTIDE SEQUENCE [LARGE SCALE GENOMIC DNA]</scope>
    <source>
        <strain evidence="13">SNU_AA5</strain>
        <tissue evidence="13">Soma without cirri and trophi</tissue>
    </source>
</reference>
<keyword evidence="4" id="KW-0732">Signal</keyword>
<dbReference type="GO" id="GO:0005262">
    <property type="term" value="F:calcium channel activity"/>
    <property type="evidence" value="ECO:0007669"/>
    <property type="project" value="TreeGrafter"/>
</dbReference>
<feature type="transmembrane region" description="Helical" evidence="10">
    <location>
        <begin position="824"/>
        <end position="850"/>
    </location>
</feature>
<feature type="region of interest" description="Disordered" evidence="9">
    <location>
        <begin position="997"/>
        <end position="1017"/>
    </location>
</feature>
<dbReference type="InterPro" id="IPR001024">
    <property type="entry name" value="PLAT/LH2_dom"/>
</dbReference>
<sequence>METTMSQLSIGDGGSVTEGTVGSETNTTTPDGRVCTPVVTATPPDGAAPEPRPVEPTNYISEYVRLRVVPNRALEPYDPYGNDSLLYSFPLYDIFIPDWYVDNMTGEYWIGVAEFSNTTDDEEFFDDPLSVNLTISNMTRVYSTNYTVRVYTSSCLFYNTLSDSWDSDGCTVIDANHKATMCTCNHLTSFGSGFFVMPNAIDFDYVFANAGVSGKKTSETYLYEILIITGSKTNSECDSKVQFILSGERDETDVRTLADPQRPILRRSATDSFVMATPRPLGQLSYLRIWHDNSGKGGAASWYLNFMVVRDVQTGEKWQFIANKWFAVEEGDGQIDRLLAVAGREQMLQFQHLFNTSSRKNLSDGHLWFSVFMRPPRSRFTRVQRVSACMALLYLSMLVNAMWYGLVPQQPRTGSISFGPFSLSPEQIGVGVMANLIVFPPSFLIVLLFRKWCVFIAWFLTFASMGASIFFLWAYGITFGNEKTTKWLTSLMISFISSVLLTQPIKVLLTAMFVSAVCKKLDDGHDDIDDDEKDPELQADEEWMHVPRKKNTDRKVKYQPVDPAKIEAAKRERQKEIKMWDILQEMAAYAFFLWVLLTISYGSRDPNCYLIRESLENHFLQPNDYMLSFGALKIDTDYSGQKPRGKEKNLISDRVHLLLGNGVMRQVRIREENTCRVPKVMRNLTRECHKFSNLLYEESGDFGLGWNASLAHRRPFNLKEYRHRSASSLDSYPFWGDLGWYGGGGYVVELKGSRARLISEMWRLQEQQWIDEKTRAVFIEFSLFNAQVNLFVGCTIVAEFGPDGGIIPFFKFQPVRLQTYNSGFGLFVLICDTFGYIIGFLVFFGTLKFIKLLRFNKRMGFLTSTLKQCAGDLVGFIVVFVVIFVAFSSTFFLLLGSMMADFTNIIASVEASFAMMLGKFDFMGISAANRVLGPLMLFTFTISMTCVFINIFLTVIIKSFQEVKLDLMKQGNEYEVIEFLVNRMKLMTGIGKPKLNSVGPLAPTSTDESKKDPSNQFPEKVDQLLNHVNDFYFDGKMDLNNKSWLKKTIKMEKQGANE</sequence>